<feature type="repeat" description="ANK" evidence="3">
    <location>
        <begin position="760"/>
        <end position="788"/>
    </location>
</feature>
<dbReference type="InterPro" id="IPR056884">
    <property type="entry name" value="NPHP3-like_N"/>
</dbReference>
<feature type="signal peptide" evidence="5">
    <location>
        <begin position="1"/>
        <end position="19"/>
    </location>
</feature>
<feature type="repeat" description="ANK" evidence="3">
    <location>
        <begin position="1214"/>
        <end position="1247"/>
    </location>
</feature>
<accession>A0A0D1YBP6</accession>
<dbReference type="OrthoDB" id="1577640at2759"/>
<dbReference type="PROSITE" id="PS50088">
    <property type="entry name" value="ANK_REPEAT"/>
    <property type="match status" value="11"/>
</dbReference>
<keyword evidence="2 3" id="KW-0040">ANK repeat</keyword>
<evidence type="ECO:0000313" key="8">
    <source>
        <dbReference type="EMBL" id="KIV80417.1"/>
    </source>
</evidence>
<evidence type="ECO:0000256" key="2">
    <source>
        <dbReference type="ARBA" id="ARBA00023043"/>
    </source>
</evidence>
<evidence type="ECO:0000256" key="3">
    <source>
        <dbReference type="PROSITE-ProRule" id="PRU00023"/>
    </source>
</evidence>
<dbReference type="InterPro" id="IPR002110">
    <property type="entry name" value="Ankyrin_rpt"/>
</dbReference>
<dbReference type="STRING" id="1016849.A0A0D1YBP6"/>
<name>A0A0D1YBP6_9EURO</name>
<proteinExistence type="predicted"/>
<feature type="repeat" description="ANK" evidence="3">
    <location>
        <begin position="697"/>
        <end position="722"/>
    </location>
</feature>
<dbReference type="SMART" id="SM00248">
    <property type="entry name" value="ANK"/>
    <property type="match status" value="17"/>
</dbReference>
<feature type="repeat" description="ANK" evidence="3">
    <location>
        <begin position="993"/>
        <end position="1020"/>
    </location>
</feature>
<organism evidence="8 9">
    <name type="scientific">Exophiala sideris</name>
    <dbReference type="NCBI Taxonomy" id="1016849"/>
    <lineage>
        <taxon>Eukaryota</taxon>
        <taxon>Fungi</taxon>
        <taxon>Dikarya</taxon>
        <taxon>Ascomycota</taxon>
        <taxon>Pezizomycotina</taxon>
        <taxon>Eurotiomycetes</taxon>
        <taxon>Chaetothyriomycetidae</taxon>
        <taxon>Chaetothyriales</taxon>
        <taxon>Herpotrichiellaceae</taxon>
        <taxon>Exophiala</taxon>
    </lineage>
</organism>
<evidence type="ECO:0000256" key="5">
    <source>
        <dbReference type="SAM" id="SignalP"/>
    </source>
</evidence>
<feature type="repeat" description="ANK" evidence="3">
    <location>
        <begin position="914"/>
        <end position="939"/>
    </location>
</feature>
<evidence type="ECO:0000259" key="7">
    <source>
        <dbReference type="Pfam" id="PF24883"/>
    </source>
</evidence>
<dbReference type="InterPro" id="IPR036770">
    <property type="entry name" value="Ankyrin_rpt-contain_sf"/>
</dbReference>
<feature type="repeat" description="ANK" evidence="3">
    <location>
        <begin position="1054"/>
        <end position="1086"/>
    </location>
</feature>
<dbReference type="PROSITE" id="PS50297">
    <property type="entry name" value="ANK_REP_REGION"/>
    <property type="match status" value="10"/>
</dbReference>
<gene>
    <name evidence="8" type="ORF">PV11_07917</name>
</gene>
<evidence type="ECO:0000256" key="4">
    <source>
        <dbReference type="SAM" id="Coils"/>
    </source>
</evidence>
<dbReference type="PRINTS" id="PR01415">
    <property type="entry name" value="ANKYRIN"/>
</dbReference>
<feature type="repeat" description="ANK" evidence="3">
    <location>
        <begin position="1021"/>
        <end position="1053"/>
    </location>
</feature>
<feature type="repeat" description="ANK" evidence="3">
    <location>
        <begin position="1281"/>
        <end position="1313"/>
    </location>
</feature>
<dbReference type="SUPFAM" id="SSF48403">
    <property type="entry name" value="Ankyrin repeat"/>
    <property type="match status" value="2"/>
</dbReference>
<protein>
    <submittedName>
        <fullName evidence="8">Uncharacterized protein</fullName>
    </submittedName>
</protein>
<reference evidence="8 9" key="1">
    <citation type="submission" date="2015-01" db="EMBL/GenBank/DDBJ databases">
        <title>The Genome Sequence of Exophiala sideris CBS121828.</title>
        <authorList>
            <consortium name="The Broad Institute Genomics Platform"/>
            <person name="Cuomo C."/>
            <person name="de Hoog S."/>
            <person name="Gorbushina A."/>
            <person name="Stielow B."/>
            <person name="Teixiera M."/>
            <person name="Abouelleil A."/>
            <person name="Chapman S.B."/>
            <person name="Priest M."/>
            <person name="Young S.K."/>
            <person name="Wortman J."/>
            <person name="Nusbaum C."/>
            <person name="Birren B."/>
        </authorList>
    </citation>
    <scope>NUCLEOTIDE SEQUENCE [LARGE SCALE GENOMIC DNA]</scope>
    <source>
        <strain evidence="8 9">CBS 121828</strain>
    </source>
</reference>
<evidence type="ECO:0000256" key="1">
    <source>
        <dbReference type="ARBA" id="ARBA00022737"/>
    </source>
</evidence>
<dbReference type="EMBL" id="KN846953">
    <property type="protein sequence ID" value="KIV80417.1"/>
    <property type="molecule type" value="Genomic_DNA"/>
</dbReference>
<keyword evidence="4" id="KW-0175">Coiled coil</keyword>
<keyword evidence="5" id="KW-0732">Signal</keyword>
<dbReference type="InterPro" id="IPR054471">
    <property type="entry name" value="GPIID_WHD"/>
</dbReference>
<sequence>MAEPLSIIASLIAVAQISGEVVSLCYSYRKSLKNASKQIMKLADEVKSLRDVLEQLINIVDQQALETPQLVTISRLAVKDGPLAQAVRELEALQGRLKPATFGKAFVKLLKWPLEEQEVTMILTQINRWKTTFMLAVTVDHLKAFFPINMDLPIFAIENARKVVFEWLDSPSPFESLEVARSKHCPQTCTWVLSHETYKQWHASSSRLLWVFGTGEHISWLIYCSSFVVDQLLRHQRSPDIAVTYFFIDSNELEKRKVDGLLKSILSQLASQDPTCLHTLYEYWSNAASDSDCGTLEPSRPTRKGLLETLKLCLQQFTAVYVVIDGLDESLDCEEFLQTVEAIRQCETCTIRFLITSRPTKAIGDIISSMGSLEIGLEESLVSSDIQRYVEVALEACQRARKWPLELTIEVRAHLVRASHGMFRWVECQLAMLSKCIKPLAVRKALNSLPITLDDTYEATANRIDQESVDDARAILSWMVATFRPLHLEELSEVLAFDWEDEPQFRASHRLSDIHDVLTICGDFLTIQPPGGSSKSQVNLPHSSVRDFLLSERRHENGSKLALEEGEAHTFAAKVSLTYLLSIFDQLEEGSRLRKDFPLARYAATYWVDHYRLASRKESVQHFVEAMFDRTNKHRLINWLQLHNIERPWADDNSIRDLAEDPASGLYYASVAGLHDIVAALLASGEPPDPTGGIFGSPLGVAAHMGFQSVVELLLEGGADVNQICGRTVTALIAAAARGHTAIVRLLLEYHADVNISGFEDGTALMQAAINGHLETVRLLLEAGADPNESVGKLGTALGAAAGHGHTSICKLLLEKGGKPDQGQHYYSNDCRRAAASGHTEIVELLFEYGSEQSEVILAQAARGRDMKIVNRLLEQGVSAIGDRALAEAAAGGSLETVQRLLSTDIDVNQHDKYNQTPIAAAAAAGHEQIVKVLLDQGALPDLFGFYWSPPLHAAAHQGYVKVVQALLEYDPPADVHSPGATKFNAQHYGPVLHNACFSGNLQIVEMVLERGTNVNFRGGQYGSPLQAGVMSGNFEVVEKLLQHGADVNAVGGEEGTALQAAASIGHAQMVAVLLDHGANLNLEGETTGFFGNTKEHDGHPTVGPLVAAAQCGYTSIVAMLLRAYALANLSPAKAIINAFEAAVNGPHVECAKFLLAQDISPDVPFPDSPAYSHWHESPADGNFAMRQTGRDNSVEMARMLVAAGANVDGASADGWTALHEAARHGHFGLIIVLMEELGANIHAKLVNGSEPIHLAAQEGHDTCVRVLLERGADVNITNFNGRTPLHIAAESGRNMVIPTLLRNGAIVTLRDTKASMTALDLAEMALLEWDSSNYHFQGDKAGFGKTVRMLLKHAAEPEASSSSVVDLLGSRSEQAPF</sequence>
<dbReference type="Pfam" id="PF24883">
    <property type="entry name" value="NPHP3_N"/>
    <property type="match status" value="1"/>
</dbReference>
<dbReference type="Proteomes" id="UP000053599">
    <property type="component" value="Unassembled WGS sequence"/>
</dbReference>
<dbReference type="Pfam" id="PF22939">
    <property type="entry name" value="WHD_GPIID"/>
    <property type="match status" value="1"/>
</dbReference>
<dbReference type="PANTHER" id="PTHR24198:SF165">
    <property type="entry name" value="ANKYRIN REPEAT-CONTAINING PROTEIN-RELATED"/>
    <property type="match status" value="1"/>
</dbReference>
<dbReference type="Pfam" id="PF12796">
    <property type="entry name" value="Ank_2"/>
    <property type="match status" value="5"/>
</dbReference>
<dbReference type="HOGENOM" id="CLU_000288_34_23_1"/>
<feature type="coiled-coil region" evidence="4">
    <location>
        <begin position="32"/>
        <end position="59"/>
    </location>
</feature>
<evidence type="ECO:0000259" key="6">
    <source>
        <dbReference type="Pfam" id="PF22939"/>
    </source>
</evidence>
<feature type="repeat" description="ANK" evidence="3">
    <location>
        <begin position="1248"/>
        <end position="1280"/>
    </location>
</feature>
<keyword evidence="1" id="KW-0677">Repeat</keyword>
<feature type="repeat" description="ANK" evidence="3">
    <location>
        <begin position="881"/>
        <end position="913"/>
    </location>
</feature>
<feature type="chain" id="PRO_5002236845" evidence="5">
    <location>
        <begin position="20"/>
        <end position="1378"/>
    </location>
</feature>
<feature type="domain" description="Nephrocystin 3-like N-terminal" evidence="7">
    <location>
        <begin position="187"/>
        <end position="358"/>
    </location>
</feature>
<dbReference type="Pfam" id="PF13637">
    <property type="entry name" value="Ank_4"/>
    <property type="match status" value="1"/>
</dbReference>
<dbReference type="PANTHER" id="PTHR24198">
    <property type="entry name" value="ANKYRIN REPEAT AND PROTEIN KINASE DOMAIN-CONTAINING PROTEIN"/>
    <property type="match status" value="1"/>
</dbReference>
<evidence type="ECO:0000313" key="9">
    <source>
        <dbReference type="Proteomes" id="UP000053599"/>
    </source>
</evidence>
<feature type="repeat" description="ANK" evidence="3">
    <location>
        <begin position="727"/>
        <end position="759"/>
    </location>
</feature>
<feature type="domain" description="GPI inositol-deacylase winged helix" evidence="6">
    <location>
        <begin position="470"/>
        <end position="555"/>
    </location>
</feature>
<dbReference type="Gene3D" id="1.25.40.20">
    <property type="entry name" value="Ankyrin repeat-containing domain"/>
    <property type="match status" value="4"/>
</dbReference>